<dbReference type="InterPro" id="IPR011042">
    <property type="entry name" value="6-blade_b-propeller_TolB-like"/>
</dbReference>
<accession>A0A9D4FBT9</accession>
<dbReference type="Proteomes" id="UP000828390">
    <property type="component" value="Unassembled WGS sequence"/>
</dbReference>
<protein>
    <submittedName>
        <fullName evidence="1">Uncharacterized protein</fullName>
    </submittedName>
</protein>
<evidence type="ECO:0000313" key="2">
    <source>
        <dbReference type="Proteomes" id="UP000828390"/>
    </source>
</evidence>
<sequence>MAFGGRAKLDLGKQETLSEILKEKTERLKKLNISCHYARTKVQSFSDQLTKAVQKKAMKTLEDIAVYEKKEMGKAIDAIEKINQLNARNDTTCTIPRTSEDLSISLECVEIGGGGMLSNDIVFEPDRRLFDLVSTATIGQLRQVDKMNIIKNASDTSLKCVSESRQRRCCQSHEQTGGIHVLQDVHFHSSSSLLQERSWSNSSRHSSISNNSFYSSTQSLYGTAEDKIINSIRTTHDCFPQRHEHFSKKSASKTSDAIYITTREFPHLSQFVSCKHRSPCVIPDIAIVEDMRIVLLDHYHNNVQMFSENFEFIEEVHCEFPMAICSLGAGLVAVTKRRDSMLAIFQTSDHKISFVRNLPVPCKFYLWQVAFKQEKLFVVCDENNIHVMNTSGVALSKISSGVPTEHGFIRNFDVSDDATRLYLCERSGLRCISATGEFKWRFSQTDLPEWDRNAQGLVIEDIRYFNGFLFGSLWQASKLIMLSDDGHLLYYVVTTGLDHPRAIAVRGDRLVVTQFSPSIRPVKNRTVHVFSIEDLFSSDSKNCD</sequence>
<reference evidence="1" key="1">
    <citation type="journal article" date="2019" name="bioRxiv">
        <title>The Genome of the Zebra Mussel, Dreissena polymorpha: A Resource for Invasive Species Research.</title>
        <authorList>
            <person name="McCartney M.A."/>
            <person name="Auch B."/>
            <person name="Kono T."/>
            <person name="Mallez S."/>
            <person name="Zhang Y."/>
            <person name="Obille A."/>
            <person name="Becker A."/>
            <person name="Abrahante J.E."/>
            <person name="Garbe J."/>
            <person name="Badalamenti J.P."/>
            <person name="Herman A."/>
            <person name="Mangelson H."/>
            <person name="Liachko I."/>
            <person name="Sullivan S."/>
            <person name="Sone E.D."/>
            <person name="Koren S."/>
            <person name="Silverstein K.A.T."/>
            <person name="Beckman K.B."/>
            <person name="Gohl D.M."/>
        </authorList>
    </citation>
    <scope>NUCLEOTIDE SEQUENCE</scope>
    <source>
        <strain evidence="1">Duluth1</strain>
        <tissue evidence="1">Whole animal</tissue>
    </source>
</reference>
<keyword evidence="2" id="KW-1185">Reference proteome</keyword>
<reference evidence="1" key="2">
    <citation type="submission" date="2020-11" db="EMBL/GenBank/DDBJ databases">
        <authorList>
            <person name="McCartney M.A."/>
            <person name="Auch B."/>
            <person name="Kono T."/>
            <person name="Mallez S."/>
            <person name="Becker A."/>
            <person name="Gohl D.M."/>
            <person name="Silverstein K.A.T."/>
            <person name="Koren S."/>
            <person name="Bechman K.B."/>
            <person name="Herman A."/>
            <person name="Abrahante J.E."/>
            <person name="Garbe J."/>
        </authorList>
    </citation>
    <scope>NUCLEOTIDE SEQUENCE</scope>
    <source>
        <strain evidence="1">Duluth1</strain>
        <tissue evidence="1">Whole animal</tissue>
    </source>
</reference>
<proteinExistence type="predicted"/>
<dbReference type="Gene3D" id="2.120.10.30">
    <property type="entry name" value="TolB, C-terminal domain"/>
    <property type="match status" value="1"/>
</dbReference>
<comment type="caution">
    <text evidence="1">The sequence shown here is derived from an EMBL/GenBank/DDBJ whole genome shotgun (WGS) entry which is preliminary data.</text>
</comment>
<evidence type="ECO:0000313" key="1">
    <source>
        <dbReference type="EMBL" id="KAH3795968.1"/>
    </source>
</evidence>
<dbReference type="EMBL" id="JAIWYP010000007">
    <property type="protein sequence ID" value="KAH3795968.1"/>
    <property type="molecule type" value="Genomic_DNA"/>
</dbReference>
<name>A0A9D4FBT9_DREPO</name>
<dbReference type="AlphaFoldDB" id="A0A9D4FBT9"/>
<dbReference type="SUPFAM" id="SSF101898">
    <property type="entry name" value="NHL repeat"/>
    <property type="match status" value="1"/>
</dbReference>
<gene>
    <name evidence="1" type="ORF">DPMN_149531</name>
</gene>
<organism evidence="1 2">
    <name type="scientific">Dreissena polymorpha</name>
    <name type="common">Zebra mussel</name>
    <name type="synonym">Mytilus polymorpha</name>
    <dbReference type="NCBI Taxonomy" id="45954"/>
    <lineage>
        <taxon>Eukaryota</taxon>
        <taxon>Metazoa</taxon>
        <taxon>Spiralia</taxon>
        <taxon>Lophotrochozoa</taxon>
        <taxon>Mollusca</taxon>
        <taxon>Bivalvia</taxon>
        <taxon>Autobranchia</taxon>
        <taxon>Heteroconchia</taxon>
        <taxon>Euheterodonta</taxon>
        <taxon>Imparidentia</taxon>
        <taxon>Neoheterodontei</taxon>
        <taxon>Myida</taxon>
        <taxon>Dreissenoidea</taxon>
        <taxon>Dreissenidae</taxon>
        <taxon>Dreissena</taxon>
    </lineage>
</organism>
<dbReference type="OrthoDB" id="6158789at2759"/>